<evidence type="ECO:0000259" key="7">
    <source>
        <dbReference type="PROSITE" id="PS50016"/>
    </source>
</evidence>
<dbReference type="GeneID" id="109541305"/>
<dbReference type="Gene3D" id="2.60.200.20">
    <property type="match status" value="1"/>
</dbReference>
<evidence type="ECO:0000256" key="4">
    <source>
        <dbReference type="PROSITE-ProRule" id="PRU00146"/>
    </source>
</evidence>
<organism evidence="8 9">
    <name type="scientific">Dendroctonus ponderosae</name>
    <name type="common">Mountain pine beetle</name>
    <dbReference type="NCBI Taxonomy" id="77166"/>
    <lineage>
        <taxon>Eukaryota</taxon>
        <taxon>Metazoa</taxon>
        <taxon>Ecdysozoa</taxon>
        <taxon>Arthropoda</taxon>
        <taxon>Hexapoda</taxon>
        <taxon>Insecta</taxon>
        <taxon>Pterygota</taxon>
        <taxon>Neoptera</taxon>
        <taxon>Endopterygota</taxon>
        <taxon>Coleoptera</taxon>
        <taxon>Polyphaga</taxon>
        <taxon>Cucujiformia</taxon>
        <taxon>Curculionidae</taxon>
        <taxon>Scolytinae</taxon>
        <taxon>Dendroctonus</taxon>
    </lineage>
</organism>
<protein>
    <recommendedName>
        <fullName evidence="10">PHD finger protein 12</fullName>
    </recommendedName>
</protein>
<dbReference type="InterPro" id="IPR019786">
    <property type="entry name" value="Zinc_finger_PHD-type_CS"/>
</dbReference>
<evidence type="ECO:0008006" key="10">
    <source>
        <dbReference type="Google" id="ProtNLM"/>
    </source>
</evidence>
<dbReference type="InterPro" id="IPR001965">
    <property type="entry name" value="Znf_PHD"/>
</dbReference>
<evidence type="ECO:0000256" key="3">
    <source>
        <dbReference type="ARBA" id="ARBA00022833"/>
    </source>
</evidence>
<dbReference type="Gene3D" id="6.10.20.60">
    <property type="entry name" value="PHD finger protein 12"/>
    <property type="match status" value="1"/>
</dbReference>
<feature type="region of interest" description="Disordered" evidence="5">
    <location>
        <begin position="104"/>
        <end position="130"/>
    </location>
</feature>
<name>A0AAR5PXG1_DENPD</name>
<dbReference type="InterPro" id="IPR000253">
    <property type="entry name" value="FHA_dom"/>
</dbReference>
<dbReference type="FunFam" id="3.30.40.10:FF:000164">
    <property type="entry name" value="PHD finger protein 12"/>
    <property type="match status" value="1"/>
</dbReference>
<feature type="domain" description="FHA" evidence="6">
    <location>
        <begin position="621"/>
        <end position="675"/>
    </location>
</feature>
<sequence>MTSCLYDLDTTGGLMNEIQALIAPPGSEKKDKGKKPEHPYFKRPGKGHNHDFCDACTEGGDLICCDKCPSSFHLGCHDPPLNFEEIPQGEWLCHSCKCQKKQTQPTSIRKRSDSTSSNGSSGSKTGKKFKSSPMDYLIEAASAMNPKQFELPREMSLPNSFFPGADKIENSKLPRKPKHRDYQKLPNGLVPLPARKCSECHKSCRIAPLLECDFCPSYYHLDCLDPPLTAPPNGIWMCPQHVEHTLDSNILTSVSLCERVQLWDKYAAPVDQNTIKLEFFRKIQRKNPPFRVKRKIPEIPKIQVPDMVKYHYKKPVQLLPSLKDVLRIETAYRKRRLKESVAANDIQSEEILDAPMENKQEAEESEGQLESQAKTEDVKPCDISDLNCGEVLSSSPTDLVSTPNNSAPSSVKVENPASSVGDSNVHITNNTYYMNNVLNLHLNCGMYGANNTNSNGALKENGQVELTNGYYEKELLKKEENIIKDIMDGCFTHGAELELKQLDERLIKILAYQRLQQLLGTLNNSHSSSTNAKMPLPSELLTPADIDRISRVFASPKKRQRSKPILRARAMLCPIVSKHFYNVRTREVDPTDVRHDASFLGFRPTVSTRFPEAVAMRYRVLNVGKGSSNDVDLDKFGYCNFISSKHATIFFDDYTNSYELINYASCGTYVNNVLYSNNVCIKRNAEIVSAVNTTEGSDRGQNNNMTPEEKAASVEYQVREVIYRKRKLCRPDSVGSSGSLGKRDAKMAADWTERAECCCSMNYEDLKRGWEGSAILNHGSLLKFGCISFVFSIVESSM</sequence>
<reference evidence="9" key="1">
    <citation type="journal article" date="2013" name="Genome Biol.">
        <title>Draft genome of the mountain pine beetle, Dendroctonus ponderosae Hopkins, a major forest pest.</title>
        <authorList>
            <person name="Keeling C.I."/>
            <person name="Yuen M.M."/>
            <person name="Liao N.Y."/>
            <person name="Docking T.R."/>
            <person name="Chan S.K."/>
            <person name="Taylor G.A."/>
            <person name="Palmquist D.L."/>
            <person name="Jackman S.D."/>
            <person name="Nguyen A."/>
            <person name="Li M."/>
            <person name="Henderson H."/>
            <person name="Janes J.K."/>
            <person name="Zhao Y."/>
            <person name="Pandoh P."/>
            <person name="Moore R."/>
            <person name="Sperling F.A."/>
            <person name="Huber D.P."/>
            <person name="Birol I."/>
            <person name="Jones S.J."/>
            <person name="Bohlmann J."/>
        </authorList>
    </citation>
    <scope>NUCLEOTIDE SEQUENCE</scope>
</reference>
<feature type="compositionally biased region" description="Basic and acidic residues" evidence="5">
    <location>
        <begin position="373"/>
        <end position="382"/>
    </location>
</feature>
<dbReference type="PROSITE" id="PS50016">
    <property type="entry name" value="ZF_PHD_2"/>
    <property type="match status" value="1"/>
</dbReference>
<dbReference type="GO" id="GO:0000122">
    <property type="term" value="P:negative regulation of transcription by RNA polymerase II"/>
    <property type="evidence" value="ECO:0007669"/>
    <property type="project" value="TreeGrafter"/>
</dbReference>
<dbReference type="Pfam" id="PF16737">
    <property type="entry name" value="PHF12_MRG_bd"/>
    <property type="match status" value="1"/>
</dbReference>
<dbReference type="PANTHER" id="PTHR46309:SF1">
    <property type="entry name" value="PHD FINGER PROTEIN 12"/>
    <property type="match status" value="1"/>
</dbReference>
<dbReference type="InterPro" id="IPR011011">
    <property type="entry name" value="Znf_FYVE_PHD"/>
</dbReference>
<dbReference type="CDD" id="cd15534">
    <property type="entry name" value="PHD2_PHF12_Rco1"/>
    <property type="match status" value="1"/>
</dbReference>
<dbReference type="SUPFAM" id="SSF57903">
    <property type="entry name" value="FYVE/PHD zinc finger"/>
    <property type="match status" value="2"/>
</dbReference>
<dbReference type="SMART" id="SM00240">
    <property type="entry name" value="FHA"/>
    <property type="match status" value="1"/>
</dbReference>
<dbReference type="InterPro" id="IPR038098">
    <property type="entry name" value="PHF12_MRG-bd_sf"/>
</dbReference>
<dbReference type="EnsemblMetazoa" id="XM_019910126.1">
    <property type="protein sequence ID" value="XP_019765685.1"/>
    <property type="gene ID" value="LOC109541305"/>
</dbReference>
<feature type="region of interest" description="Disordered" evidence="5">
    <location>
        <begin position="348"/>
        <end position="423"/>
    </location>
</feature>
<dbReference type="PROSITE" id="PS50006">
    <property type="entry name" value="FHA_DOMAIN"/>
    <property type="match status" value="1"/>
</dbReference>
<keyword evidence="9" id="KW-1185">Reference proteome</keyword>
<dbReference type="GO" id="GO:0003714">
    <property type="term" value="F:transcription corepressor activity"/>
    <property type="evidence" value="ECO:0007669"/>
    <property type="project" value="InterPro"/>
</dbReference>
<dbReference type="CDD" id="cd15533">
    <property type="entry name" value="PHD1_PHF12"/>
    <property type="match status" value="1"/>
</dbReference>
<feature type="domain" description="PHD-type" evidence="7">
    <location>
        <begin position="50"/>
        <end position="99"/>
    </location>
</feature>
<dbReference type="GO" id="GO:0008270">
    <property type="term" value="F:zinc ion binding"/>
    <property type="evidence" value="ECO:0007669"/>
    <property type="project" value="UniProtKB-KW"/>
</dbReference>
<dbReference type="PROSITE" id="PS01359">
    <property type="entry name" value="ZF_PHD_1"/>
    <property type="match status" value="1"/>
</dbReference>
<dbReference type="InterPro" id="IPR031966">
    <property type="entry name" value="PHF12_MRG-bd"/>
</dbReference>
<dbReference type="Pfam" id="PF00498">
    <property type="entry name" value="FHA"/>
    <property type="match status" value="1"/>
</dbReference>
<accession>A0AAR5PXG1</accession>
<proteinExistence type="predicted"/>
<dbReference type="AlphaFoldDB" id="A0AAR5PXG1"/>
<dbReference type="InterPro" id="IPR008984">
    <property type="entry name" value="SMAD_FHA_dom_sf"/>
</dbReference>
<evidence type="ECO:0000256" key="2">
    <source>
        <dbReference type="ARBA" id="ARBA00022771"/>
    </source>
</evidence>
<evidence type="ECO:0000256" key="5">
    <source>
        <dbReference type="SAM" id="MobiDB-lite"/>
    </source>
</evidence>
<evidence type="ECO:0000313" key="9">
    <source>
        <dbReference type="Proteomes" id="UP000019118"/>
    </source>
</evidence>
<keyword evidence="3" id="KW-0862">Zinc</keyword>
<feature type="compositionally biased region" description="Low complexity" evidence="5">
    <location>
        <begin position="114"/>
        <end position="124"/>
    </location>
</feature>
<dbReference type="InterPro" id="IPR042163">
    <property type="entry name" value="PHF12"/>
</dbReference>
<dbReference type="SUPFAM" id="SSF49879">
    <property type="entry name" value="SMAD/FHA domain"/>
    <property type="match status" value="1"/>
</dbReference>
<feature type="region of interest" description="Disordered" evidence="5">
    <location>
        <begin position="24"/>
        <end position="43"/>
    </location>
</feature>
<feature type="compositionally biased region" description="Polar residues" evidence="5">
    <location>
        <begin position="392"/>
        <end position="409"/>
    </location>
</feature>
<dbReference type="Gene3D" id="3.30.40.10">
    <property type="entry name" value="Zinc/RING finger domain, C3HC4 (zinc finger)"/>
    <property type="match status" value="2"/>
</dbReference>
<feature type="compositionally biased region" description="Basic and acidic residues" evidence="5">
    <location>
        <begin position="27"/>
        <end position="40"/>
    </location>
</feature>
<dbReference type="GO" id="GO:0070822">
    <property type="term" value="C:Sin3-type complex"/>
    <property type="evidence" value="ECO:0007669"/>
    <property type="project" value="TreeGrafter"/>
</dbReference>
<reference evidence="8" key="2">
    <citation type="submission" date="2024-08" db="UniProtKB">
        <authorList>
            <consortium name="EnsemblMetazoa"/>
        </authorList>
    </citation>
    <scope>IDENTIFICATION</scope>
</reference>
<evidence type="ECO:0000256" key="1">
    <source>
        <dbReference type="ARBA" id="ARBA00022723"/>
    </source>
</evidence>
<keyword evidence="1" id="KW-0479">Metal-binding</keyword>
<dbReference type="InterPro" id="IPR013083">
    <property type="entry name" value="Znf_RING/FYVE/PHD"/>
</dbReference>
<dbReference type="PANTHER" id="PTHR46309">
    <property type="entry name" value="PHD FINGER PROTEIN 12"/>
    <property type="match status" value="1"/>
</dbReference>
<dbReference type="Pfam" id="PF00628">
    <property type="entry name" value="PHD"/>
    <property type="match status" value="2"/>
</dbReference>
<dbReference type="KEGG" id="dpa:109541305"/>
<keyword evidence="2 4" id="KW-0863">Zinc-finger</keyword>
<dbReference type="SMART" id="SM00249">
    <property type="entry name" value="PHD"/>
    <property type="match status" value="2"/>
</dbReference>
<dbReference type="RefSeq" id="XP_019765685.1">
    <property type="nucleotide sequence ID" value="XM_019910126.2"/>
</dbReference>
<dbReference type="Proteomes" id="UP000019118">
    <property type="component" value="Unassembled WGS sequence"/>
</dbReference>
<dbReference type="InterPro" id="IPR019787">
    <property type="entry name" value="Znf_PHD-finger"/>
</dbReference>
<evidence type="ECO:0000313" key="8">
    <source>
        <dbReference type="EnsemblMetazoa" id="XP_019765685.1"/>
    </source>
</evidence>
<evidence type="ECO:0000259" key="6">
    <source>
        <dbReference type="PROSITE" id="PS50006"/>
    </source>
</evidence>